<dbReference type="InterPro" id="IPR011642">
    <property type="entry name" value="Gate_dom"/>
</dbReference>
<protein>
    <submittedName>
        <fullName evidence="3">Sporulation integral membrane protein YlbJ</fullName>
    </submittedName>
</protein>
<dbReference type="STRING" id="1121316.SAMN02745207_00300"/>
<dbReference type="AlphaFoldDB" id="A0A1M5QU51"/>
<feature type="transmembrane region" description="Helical" evidence="1">
    <location>
        <begin position="373"/>
        <end position="392"/>
    </location>
</feature>
<dbReference type="InterPro" id="IPR014226">
    <property type="entry name" value="Spore_IM_YlbJ"/>
</dbReference>
<accession>A0A1M5QU51</accession>
<dbReference type="Pfam" id="PF07670">
    <property type="entry name" value="Gate"/>
    <property type="match status" value="1"/>
</dbReference>
<sequence>MFYFFCFLLILIFTSFLFLYMNMGVKLNLNIVITFISTLMILSIIINPKICLTSGLQGLNLFIKSVFPSLFPFLVIINLMISFKGVDIYASILGGVLCKPLRLPRNCSIVVMVSFLCGYPLGAKFAVDLYTKKEIDYSTCQRLIAIASNPSPLFVIGFIGVNLLGNPFLGYVLLLSTYISCLIMSFILKPNKEKSFYQSFKQNKKLVNENSSPNTHKIGAALKDAIHNGIITCLDIGGFIVFFSVIISIIKNNTLLDIVLNKISYVIPLNVDFIESSLLGIIEITNGCNELNSLSINPQWKIILISFLLGFSGLSIIAQVSSFIAPYNFSIKIYIKNKLLQGFLCSIISLILLKVDIFNLSENVFNYTSKNPHSFYGIYVVIILAFFSLFIIKKLFNRIS</sequence>
<evidence type="ECO:0000313" key="3">
    <source>
        <dbReference type="EMBL" id="SHH17677.1"/>
    </source>
</evidence>
<keyword evidence="1" id="KW-0472">Membrane</keyword>
<dbReference type="EMBL" id="FQXM01000002">
    <property type="protein sequence ID" value="SHH17677.1"/>
    <property type="molecule type" value="Genomic_DNA"/>
</dbReference>
<gene>
    <name evidence="3" type="ORF">SAMN02745207_00300</name>
</gene>
<feature type="domain" description="Nucleoside transporter/FeoB GTPase Gate" evidence="2">
    <location>
        <begin position="64"/>
        <end position="160"/>
    </location>
</feature>
<feature type="transmembrane region" description="Helical" evidence="1">
    <location>
        <begin position="168"/>
        <end position="188"/>
    </location>
</feature>
<name>A0A1M5QU51_9CLOT</name>
<dbReference type="Proteomes" id="UP000184447">
    <property type="component" value="Unassembled WGS sequence"/>
</dbReference>
<organism evidence="3 4">
    <name type="scientific">Clostridium grantii DSM 8605</name>
    <dbReference type="NCBI Taxonomy" id="1121316"/>
    <lineage>
        <taxon>Bacteria</taxon>
        <taxon>Bacillati</taxon>
        <taxon>Bacillota</taxon>
        <taxon>Clostridia</taxon>
        <taxon>Eubacteriales</taxon>
        <taxon>Clostridiaceae</taxon>
        <taxon>Clostridium</taxon>
    </lineage>
</organism>
<keyword evidence="1" id="KW-1133">Transmembrane helix</keyword>
<feature type="transmembrane region" description="Helical" evidence="1">
    <location>
        <begin position="302"/>
        <end position="327"/>
    </location>
</feature>
<evidence type="ECO:0000313" key="4">
    <source>
        <dbReference type="Proteomes" id="UP000184447"/>
    </source>
</evidence>
<evidence type="ECO:0000256" key="1">
    <source>
        <dbReference type="SAM" id="Phobius"/>
    </source>
</evidence>
<dbReference type="NCBIfam" id="TIGR02871">
    <property type="entry name" value="spore_ylbJ"/>
    <property type="match status" value="1"/>
</dbReference>
<feature type="transmembrane region" description="Helical" evidence="1">
    <location>
        <begin position="103"/>
        <end position="122"/>
    </location>
</feature>
<dbReference type="RefSeq" id="WP_073336250.1">
    <property type="nucleotide sequence ID" value="NZ_FQXM01000002.1"/>
</dbReference>
<feature type="transmembrane region" description="Helical" evidence="1">
    <location>
        <begin position="339"/>
        <end position="361"/>
    </location>
</feature>
<proteinExistence type="predicted"/>
<feature type="transmembrane region" description="Helical" evidence="1">
    <location>
        <begin position="143"/>
        <end position="162"/>
    </location>
</feature>
<feature type="transmembrane region" description="Helical" evidence="1">
    <location>
        <begin position="59"/>
        <end position="83"/>
    </location>
</feature>
<feature type="transmembrane region" description="Helical" evidence="1">
    <location>
        <begin position="5"/>
        <end position="23"/>
    </location>
</feature>
<keyword evidence="1" id="KW-0812">Transmembrane</keyword>
<feature type="transmembrane region" description="Helical" evidence="1">
    <location>
        <begin position="29"/>
        <end position="47"/>
    </location>
</feature>
<feature type="transmembrane region" description="Helical" evidence="1">
    <location>
        <begin position="225"/>
        <end position="250"/>
    </location>
</feature>
<keyword evidence="4" id="KW-1185">Reference proteome</keyword>
<reference evidence="3 4" key="1">
    <citation type="submission" date="2016-11" db="EMBL/GenBank/DDBJ databases">
        <authorList>
            <person name="Jaros S."/>
            <person name="Januszkiewicz K."/>
            <person name="Wedrychowicz H."/>
        </authorList>
    </citation>
    <scope>NUCLEOTIDE SEQUENCE [LARGE SCALE GENOMIC DNA]</scope>
    <source>
        <strain evidence="3 4">DSM 8605</strain>
    </source>
</reference>
<evidence type="ECO:0000259" key="2">
    <source>
        <dbReference type="Pfam" id="PF07670"/>
    </source>
</evidence>